<keyword evidence="1" id="KW-0472">Membrane</keyword>
<dbReference type="InterPro" id="IPR021309">
    <property type="entry name" value="YgaP-like_TM"/>
</dbReference>
<keyword evidence="1" id="KW-0812">Transmembrane</keyword>
<evidence type="ECO:0000313" key="4">
    <source>
        <dbReference type="EMBL" id="OAR03483.1"/>
    </source>
</evidence>
<feature type="transmembrane region" description="Helical" evidence="1">
    <location>
        <begin position="12"/>
        <end position="28"/>
    </location>
</feature>
<reference evidence="4 5" key="1">
    <citation type="submission" date="2015-09" db="EMBL/GenBank/DDBJ databases">
        <title>Draft genome sequence of Hydrogenibacillus schlegelii DSM 2000.</title>
        <authorList>
            <person name="Hemp J."/>
        </authorList>
    </citation>
    <scope>NUCLEOTIDE SEQUENCE [LARGE SCALE GENOMIC DNA]</scope>
    <source>
        <strain evidence="4 5">MA 48</strain>
    </source>
</reference>
<dbReference type="EMBL" id="JAHHQF010000082">
    <property type="protein sequence ID" value="MBT9283240.1"/>
    <property type="molecule type" value="Genomic_DNA"/>
</dbReference>
<dbReference type="AlphaFoldDB" id="A0A132N932"/>
<comment type="caution">
    <text evidence="4">The sequence shown here is derived from an EMBL/GenBank/DDBJ whole genome shotgun (WGS) entry which is preliminary data.</text>
</comment>
<evidence type="ECO:0000256" key="1">
    <source>
        <dbReference type="SAM" id="Phobius"/>
    </source>
</evidence>
<name>A0A132N932_HYDSH</name>
<keyword evidence="5" id="KW-1185">Reference proteome</keyword>
<evidence type="ECO:0000313" key="3">
    <source>
        <dbReference type="EMBL" id="MBT9283240.1"/>
    </source>
</evidence>
<dbReference type="Proteomes" id="UP000748108">
    <property type="component" value="Unassembled WGS sequence"/>
</dbReference>
<gene>
    <name evidence="3" type="ORF">KM312_11475</name>
    <name evidence="4" type="ORF">SA87_01700</name>
</gene>
<dbReference type="RefSeq" id="WP_066203345.1">
    <property type="nucleotide sequence ID" value="NZ_JBFMHT010000067.1"/>
</dbReference>
<proteinExistence type="predicted"/>
<sequence>MKANMGPVDRVIRVIIGIVLLFLVFVGPKTPWGWIGLVPLLTGLIGFCPLYAIFGISTRKSS</sequence>
<dbReference type="Proteomes" id="UP000243024">
    <property type="component" value="Unassembled WGS sequence"/>
</dbReference>
<dbReference type="STRING" id="1484.SA87_01700"/>
<keyword evidence="1" id="KW-1133">Transmembrane helix</keyword>
<reference evidence="3" key="2">
    <citation type="journal article" date="2021" name="Microbiology">
        <title>Metagenomic Analysis of the Microbial Community in the Underground Coal Fire Area (Kemerovo Region, Russia) Revealed Predominance of Thermophilic Members of the Phyla Deinococcus-thermus, Aquificae, and Firmicutes.</title>
        <authorList>
            <person name="Kadnikov V."/>
            <person name="Mardanov A.V."/>
            <person name="Beletsky A.V."/>
            <person name="Karnachuk O.V."/>
            <person name="Ravin N.V."/>
        </authorList>
    </citation>
    <scope>NUCLEOTIDE SEQUENCE</scope>
    <source>
        <strain evidence="3">RBS10-49</strain>
    </source>
</reference>
<dbReference type="EMBL" id="JXBB01000060">
    <property type="protein sequence ID" value="OAR03483.1"/>
    <property type="molecule type" value="Genomic_DNA"/>
</dbReference>
<accession>A0A132N932</accession>
<dbReference type="Pfam" id="PF11127">
    <property type="entry name" value="YgaP-like_TM"/>
    <property type="match status" value="1"/>
</dbReference>
<protein>
    <submittedName>
        <fullName evidence="3">DUF2892 domain-containing protein</fullName>
    </submittedName>
</protein>
<evidence type="ECO:0000259" key="2">
    <source>
        <dbReference type="Pfam" id="PF11127"/>
    </source>
</evidence>
<evidence type="ECO:0000313" key="5">
    <source>
        <dbReference type="Proteomes" id="UP000243024"/>
    </source>
</evidence>
<feature type="transmembrane region" description="Helical" evidence="1">
    <location>
        <begin position="34"/>
        <end position="54"/>
    </location>
</feature>
<organism evidence="4 5">
    <name type="scientific">Hydrogenibacillus schlegelii</name>
    <name type="common">Bacillus schlegelii</name>
    <dbReference type="NCBI Taxonomy" id="1484"/>
    <lineage>
        <taxon>Bacteria</taxon>
        <taxon>Bacillati</taxon>
        <taxon>Bacillota</taxon>
        <taxon>Bacilli</taxon>
        <taxon>Bacillales</taxon>
        <taxon>Bacillales Family X. Incertae Sedis</taxon>
        <taxon>Hydrogenibacillus</taxon>
    </lineage>
</organism>
<feature type="domain" description="Inner membrane protein YgaP-like transmembrane" evidence="2">
    <location>
        <begin position="1"/>
        <end position="60"/>
    </location>
</feature>
<dbReference type="OrthoDB" id="5405951at2"/>